<reference evidence="3 4" key="1">
    <citation type="submission" date="2019-07" db="EMBL/GenBank/DDBJ databases">
        <authorList>
            <person name="Huq M.A."/>
        </authorList>
    </citation>
    <scope>NUCLEOTIDE SEQUENCE [LARGE SCALE GENOMIC DNA]</scope>
    <source>
        <strain evidence="3 4">MAH-19</strain>
    </source>
</reference>
<dbReference type="EMBL" id="VLPK01000003">
    <property type="protein sequence ID" value="TSJ39702.1"/>
    <property type="molecule type" value="Genomic_DNA"/>
</dbReference>
<protein>
    <submittedName>
        <fullName evidence="3">DUF4099 domain-containing protein</fullName>
    </submittedName>
</protein>
<feature type="region of interest" description="Disordered" evidence="1">
    <location>
        <begin position="216"/>
        <end position="259"/>
    </location>
</feature>
<feature type="compositionally biased region" description="Polar residues" evidence="1">
    <location>
        <begin position="245"/>
        <end position="259"/>
    </location>
</feature>
<gene>
    <name evidence="3" type="ORF">FO440_18360</name>
</gene>
<dbReference type="Proteomes" id="UP000318733">
    <property type="component" value="Unassembled WGS sequence"/>
</dbReference>
<evidence type="ECO:0000259" key="2">
    <source>
        <dbReference type="Pfam" id="PF13351"/>
    </source>
</evidence>
<dbReference type="InterPro" id="IPR025343">
    <property type="entry name" value="DUF4099"/>
</dbReference>
<evidence type="ECO:0000313" key="4">
    <source>
        <dbReference type="Proteomes" id="UP000318733"/>
    </source>
</evidence>
<organism evidence="3 4">
    <name type="scientific">Mucilaginibacter corticis</name>
    <dbReference type="NCBI Taxonomy" id="2597670"/>
    <lineage>
        <taxon>Bacteria</taxon>
        <taxon>Pseudomonadati</taxon>
        <taxon>Bacteroidota</taxon>
        <taxon>Sphingobacteriia</taxon>
        <taxon>Sphingobacteriales</taxon>
        <taxon>Sphingobacteriaceae</taxon>
        <taxon>Mucilaginibacter</taxon>
    </lineage>
</organism>
<name>A0A556MIM0_9SPHI</name>
<dbReference type="OrthoDB" id="835269at2"/>
<proteinExistence type="predicted"/>
<evidence type="ECO:0000256" key="1">
    <source>
        <dbReference type="SAM" id="MobiDB-lite"/>
    </source>
</evidence>
<feature type="domain" description="DUF4099" evidence="2">
    <location>
        <begin position="5"/>
        <end position="84"/>
    </location>
</feature>
<keyword evidence="4" id="KW-1185">Reference proteome</keyword>
<sequence length="259" mass="29025">MTRLFEEEDLPLEELQKVGLAENGKLNLDKEDMDAILSGRRTAMLRLENLSSDGFTIPALDAKVSLKPGADGELQLMLHPIYKDVQGPGWLSPEDADKLIRGEEVNLERTVFDDDGKLAEVLVEYDKETNEFIVTDTELVQAPDKINNEPLTQEQKEKFKKGKEVEMSDGTAVQFSAAEPKGIRSNRIHLMASILVDGGVSFVLYHTINAIVNRKQDKSAEVNNSKGFKAAQNEMQQQENKRSANSEQSRGYNRSRTSR</sequence>
<dbReference type="AlphaFoldDB" id="A0A556MIM0"/>
<evidence type="ECO:0000313" key="3">
    <source>
        <dbReference type="EMBL" id="TSJ39702.1"/>
    </source>
</evidence>
<dbReference type="Pfam" id="PF13351">
    <property type="entry name" value="DUF4099"/>
    <property type="match status" value="1"/>
</dbReference>
<accession>A0A556MIM0</accession>
<comment type="caution">
    <text evidence="3">The sequence shown here is derived from an EMBL/GenBank/DDBJ whole genome shotgun (WGS) entry which is preliminary data.</text>
</comment>
<dbReference type="RefSeq" id="WP_144249739.1">
    <property type="nucleotide sequence ID" value="NZ_VLPK01000003.1"/>
</dbReference>